<dbReference type="CDD" id="cd00093">
    <property type="entry name" value="HTH_XRE"/>
    <property type="match status" value="1"/>
</dbReference>
<dbReference type="Pfam" id="PF01381">
    <property type="entry name" value="HTH_3"/>
    <property type="match status" value="1"/>
</dbReference>
<reference evidence="2" key="1">
    <citation type="journal article" date="2021" name="Proc. Natl. Acad. Sci. U.S.A.">
        <title>A Catalog of Tens of Thousands of Viruses from Human Metagenomes Reveals Hidden Associations with Chronic Diseases.</title>
        <authorList>
            <person name="Tisza M.J."/>
            <person name="Buck C.B."/>
        </authorList>
    </citation>
    <scope>NUCLEOTIDE SEQUENCE</scope>
    <source>
        <strain evidence="2">CtfRs3</strain>
    </source>
</reference>
<feature type="domain" description="HTH cro/C1-type" evidence="1">
    <location>
        <begin position="1"/>
        <end position="37"/>
    </location>
</feature>
<dbReference type="InterPro" id="IPR010982">
    <property type="entry name" value="Lambda_DNA-bd_dom_sf"/>
</dbReference>
<dbReference type="PROSITE" id="PS50943">
    <property type="entry name" value="HTH_CROC1"/>
    <property type="match status" value="1"/>
</dbReference>
<accession>A0A8S5QVC1</accession>
<evidence type="ECO:0000313" key="2">
    <source>
        <dbReference type="EMBL" id="DAE22645.1"/>
    </source>
</evidence>
<organism evidence="2">
    <name type="scientific">Phage sp. ctfRs3</name>
    <dbReference type="NCBI Taxonomy" id="2826751"/>
    <lineage>
        <taxon>Viruses</taxon>
    </lineage>
</organism>
<name>A0A8S5QVC1_9VIRU</name>
<evidence type="ECO:0000259" key="1">
    <source>
        <dbReference type="PROSITE" id="PS50943"/>
    </source>
</evidence>
<protein>
    <submittedName>
        <fullName evidence="2">Helix-turn-helix XRE-family like protein</fullName>
    </submittedName>
</protein>
<dbReference type="SUPFAM" id="SSF47413">
    <property type="entry name" value="lambda repressor-like DNA-binding domains"/>
    <property type="match status" value="1"/>
</dbReference>
<sequence length="49" mass="5525">MGVSQNTISQWENGARIPNVISLKKMAQILDCSTDMLLEDIETNERTDD</sequence>
<dbReference type="InterPro" id="IPR001387">
    <property type="entry name" value="Cro/C1-type_HTH"/>
</dbReference>
<proteinExistence type="predicted"/>
<dbReference type="EMBL" id="BK015736">
    <property type="protein sequence ID" value="DAE22645.1"/>
    <property type="molecule type" value="Genomic_DNA"/>
</dbReference>
<dbReference type="GO" id="GO:0003677">
    <property type="term" value="F:DNA binding"/>
    <property type="evidence" value="ECO:0007669"/>
    <property type="project" value="InterPro"/>
</dbReference>
<dbReference type="Gene3D" id="1.10.260.40">
    <property type="entry name" value="lambda repressor-like DNA-binding domains"/>
    <property type="match status" value="1"/>
</dbReference>